<organism evidence="2 4">
    <name type="scientific">Borrelia miyamotoi</name>
    <dbReference type="NCBI Taxonomy" id="47466"/>
    <lineage>
        <taxon>Bacteria</taxon>
        <taxon>Pseudomonadati</taxon>
        <taxon>Spirochaetota</taxon>
        <taxon>Spirochaetia</taxon>
        <taxon>Spirochaetales</taxon>
        <taxon>Borreliaceae</taxon>
        <taxon>Borrelia</taxon>
    </lineage>
</organism>
<dbReference type="AlphaFoldDB" id="A0AAQ3CNG4"/>
<dbReference type="RefSeq" id="WP_025443400.1">
    <property type="nucleotide sequence ID" value="NZ_AP024371.1"/>
</dbReference>
<proteinExistence type="predicted"/>
<evidence type="ECO:0000313" key="2">
    <source>
        <dbReference type="EMBL" id="WEG86003.1"/>
    </source>
</evidence>
<sequence>MHGFVESEGSVVLAEKFKGNSIYFNNFVALILEVEIDNGIFMDGKILRRDFFMSGGVKFMITMALSNNIPFDCKWEFIA</sequence>
<reference evidence="2" key="2">
    <citation type="submission" date="2022-12" db="EMBL/GenBank/DDBJ databases">
        <title>Whole genome sequencing of Borrelia miyamotoi strains isolated at the Russian territory.</title>
        <authorList>
            <person name="Kuleshov K.V."/>
            <person name="Platonov A.E."/>
            <person name="Goptar I.A."/>
            <person name="Shipulin G.A."/>
            <person name="Markelov M.L."/>
            <person name="Koetsveld J."/>
            <person name="Kolyasnikova N.M."/>
            <person name="Sarksyan D.S."/>
            <person name="Toporkova M.G."/>
            <person name="Hovius J.W."/>
        </authorList>
    </citation>
    <scope>NUCLEOTIDE SEQUENCE</scope>
    <source>
        <strain evidence="1 3">Yekat-1</strain>
        <strain evidence="2">Yekat-76</strain>
    </source>
</reference>
<gene>
    <name evidence="1" type="ORF">CNO13_06405</name>
    <name evidence="2" type="ORF">EZU67_06900</name>
</gene>
<evidence type="ECO:0000313" key="3">
    <source>
        <dbReference type="Proteomes" id="UP000230633"/>
    </source>
</evidence>
<dbReference type="GeneID" id="75118578"/>
<evidence type="ECO:0000313" key="4">
    <source>
        <dbReference type="Proteomes" id="UP000291995"/>
    </source>
</evidence>
<accession>A0AAQ3CNG4</accession>
<evidence type="ECO:0000313" key="1">
    <source>
        <dbReference type="EMBL" id="WDE71611.1"/>
    </source>
</evidence>
<reference evidence="4" key="1">
    <citation type="submission" date="2019-03" db="EMBL/GenBank/DDBJ databases">
        <title>Whole genome sequencing of Borrelia miyamotoi strains isolated at the Russian territory.</title>
        <authorList>
            <person name="Kuleshov K.V."/>
            <person name="Platonov A.E."/>
            <person name="Goptar I.A."/>
            <person name="Shipulin G.A."/>
            <person name="Markelov M.L."/>
            <person name="Koetsveld J."/>
            <person name="Kolyasnikova N.M."/>
            <person name="Sarksyan D.S."/>
            <person name="Toporkova M.G."/>
            <person name="Hovius J.W."/>
        </authorList>
    </citation>
    <scope>NUCLEOTIDE SEQUENCE [LARGE SCALE GENOMIC DNA]</scope>
    <source>
        <strain evidence="4">Yekat-76</strain>
    </source>
</reference>
<name>A0AAQ3CNG4_9SPIR</name>
<keyword evidence="3" id="KW-1185">Reference proteome</keyword>
<dbReference type="Proteomes" id="UP000291995">
    <property type="component" value="Chromosome"/>
</dbReference>
<dbReference type="EMBL" id="CP036557">
    <property type="protein sequence ID" value="WEG86003.1"/>
    <property type="molecule type" value="Genomic_DNA"/>
</dbReference>
<dbReference type="EMBL" id="CP024333">
    <property type="protein sequence ID" value="WDE71611.1"/>
    <property type="molecule type" value="Genomic_DNA"/>
</dbReference>
<protein>
    <submittedName>
        <fullName evidence="2">ROK family protein</fullName>
    </submittedName>
</protein>
<dbReference type="Proteomes" id="UP000230633">
    <property type="component" value="Chromosome"/>
</dbReference>